<dbReference type="AlphaFoldDB" id="A0A7C9BEM5"/>
<evidence type="ECO:0000256" key="5">
    <source>
        <dbReference type="SAM" id="MobiDB-lite"/>
    </source>
</evidence>
<organism evidence="8 9">
    <name type="scientific">Salmonirosea aquatica</name>
    <dbReference type="NCBI Taxonomy" id="2654236"/>
    <lineage>
        <taxon>Bacteria</taxon>
        <taxon>Pseudomonadati</taxon>
        <taxon>Bacteroidota</taxon>
        <taxon>Cytophagia</taxon>
        <taxon>Cytophagales</taxon>
        <taxon>Spirosomataceae</taxon>
        <taxon>Salmonirosea</taxon>
    </lineage>
</organism>
<dbReference type="InterPro" id="IPR014284">
    <property type="entry name" value="RNA_pol_sigma-70_dom"/>
</dbReference>
<evidence type="ECO:0000259" key="6">
    <source>
        <dbReference type="Pfam" id="PF04542"/>
    </source>
</evidence>
<comment type="similarity">
    <text evidence="1">Belongs to the sigma-70 factor family. ECF subfamily.</text>
</comment>
<dbReference type="EMBL" id="WHLY01000001">
    <property type="protein sequence ID" value="MPR31837.1"/>
    <property type="molecule type" value="Genomic_DNA"/>
</dbReference>
<reference evidence="8 9" key="1">
    <citation type="submission" date="2019-10" db="EMBL/GenBank/DDBJ databases">
        <title>Draft Genome Sequence of Cytophagaceae sp. SJW1-29.</title>
        <authorList>
            <person name="Choi A."/>
        </authorList>
    </citation>
    <scope>NUCLEOTIDE SEQUENCE [LARGE SCALE GENOMIC DNA]</scope>
    <source>
        <strain evidence="8 9">SJW1-29</strain>
    </source>
</reference>
<evidence type="ECO:0000256" key="4">
    <source>
        <dbReference type="ARBA" id="ARBA00023163"/>
    </source>
</evidence>
<feature type="domain" description="RNA polymerase sigma factor 70 region 4 type 2" evidence="7">
    <location>
        <begin position="105"/>
        <end position="151"/>
    </location>
</feature>
<dbReference type="InterPro" id="IPR013324">
    <property type="entry name" value="RNA_pol_sigma_r3/r4-like"/>
</dbReference>
<gene>
    <name evidence="8" type="ORF">GBK04_00350</name>
</gene>
<evidence type="ECO:0000313" key="9">
    <source>
        <dbReference type="Proteomes" id="UP000479293"/>
    </source>
</evidence>
<evidence type="ECO:0000256" key="1">
    <source>
        <dbReference type="ARBA" id="ARBA00010641"/>
    </source>
</evidence>
<evidence type="ECO:0000259" key="7">
    <source>
        <dbReference type="Pfam" id="PF08281"/>
    </source>
</evidence>
<dbReference type="InterPro" id="IPR036388">
    <property type="entry name" value="WH-like_DNA-bd_sf"/>
</dbReference>
<dbReference type="InterPro" id="IPR007627">
    <property type="entry name" value="RNA_pol_sigma70_r2"/>
</dbReference>
<dbReference type="InterPro" id="IPR013325">
    <property type="entry name" value="RNA_pol_sigma_r2"/>
</dbReference>
<feature type="region of interest" description="Disordered" evidence="5">
    <location>
        <begin position="73"/>
        <end position="98"/>
    </location>
</feature>
<dbReference type="Gene3D" id="1.10.10.10">
    <property type="entry name" value="Winged helix-like DNA-binding domain superfamily/Winged helix DNA-binding domain"/>
    <property type="match status" value="1"/>
</dbReference>
<sequence>MEQTEFLALIDRHQGIIHKVCRLYRDTREDQEDLFQEIVYQLWRSLPSFVGTAKFTTWMYRIALNTAMATHRKNKPQLVSGDSLPERADEDGDAERQHREEKMFAALKQLDDPEKALIALYLDDLSYREIAELTGLTENHVGVKLNRIKTKVKKILNIN</sequence>
<dbReference type="GO" id="GO:0006352">
    <property type="term" value="P:DNA-templated transcription initiation"/>
    <property type="evidence" value="ECO:0007669"/>
    <property type="project" value="InterPro"/>
</dbReference>
<dbReference type="NCBIfam" id="TIGR02937">
    <property type="entry name" value="sigma70-ECF"/>
    <property type="match status" value="1"/>
</dbReference>
<dbReference type="SUPFAM" id="SSF88659">
    <property type="entry name" value="Sigma3 and sigma4 domains of RNA polymerase sigma factors"/>
    <property type="match status" value="1"/>
</dbReference>
<keyword evidence="4" id="KW-0804">Transcription</keyword>
<dbReference type="SUPFAM" id="SSF88946">
    <property type="entry name" value="Sigma2 domain of RNA polymerase sigma factors"/>
    <property type="match status" value="1"/>
</dbReference>
<dbReference type="PANTHER" id="PTHR43133">
    <property type="entry name" value="RNA POLYMERASE ECF-TYPE SIGMA FACTO"/>
    <property type="match status" value="1"/>
</dbReference>
<dbReference type="Proteomes" id="UP000479293">
    <property type="component" value="Unassembled WGS sequence"/>
</dbReference>
<evidence type="ECO:0000256" key="2">
    <source>
        <dbReference type="ARBA" id="ARBA00023015"/>
    </source>
</evidence>
<evidence type="ECO:0000256" key="3">
    <source>
        <dbReference type="ARBA" id="ARBA00023082"/>
    </source>
</evidence>
<evidence type="ECO:0000313" key="8">
    <source>
        <dbReference type="EMBL" id="MPR31837.1"/>
    </source>
</evidence>
<dbReference type="RefSeq" id="WP_152755858.1">
    <property type="nucleotide sequence ID" value="NZ_WHLY01000001.1"/>
</dbReference>
<keyword evidence="9" id="KW-1185">Reference proteome</keyword>
<comment type="caution">
    <text evidence="8">The sequence shown here is derived from an EMBL/GenBank/DDBJ whole genome shotgun (WGS) entry which is preliminary data.</text>
</comment>
<feature type="domain" description="RNA polymerase sigma-70 region 2" evidence="6">
    <location>
        <begin position="9"/>
        <end position="75"/>
    </location>
</feature>
<protein>
    <submittedName>
        <fullName evidence="8">Sigma-70 family RNA polymerase sigma factor</fullName>
    </submittedName>
</protein>
<dbReference type="InterPro" id="IPR013249">
    <property type="entry name" value="RNA_pol_sigma70_r4_t2"/>
</dbReference>
<dbReference type="PANTHER" id="PTHR43133:SF45">
    <property type="entry name" value="RNA POLYMERASE ECF-TYPE SIGMA FACTOR"/>
    <property type="match status" value="1"/>
</dbReference>
<dbReference type="GO" id="GO:0016987">
    <property type="term" value="F:sigma factor activity"/>
    <property type="evidence" value="ECO:0007669"/>
    <property type="project" value="UniProtKB-KW"/>
</dbReference>
<dbReference type="Pfam" id="PF08281">
    <property type="entry name" value="Sigma70_r4_2"/>
    <property type="match status" value="1"/>
</dbReference>
<dbReference type="InterPro" id="IPR039425">
    <property type="entry name" value="RNA_pol_sigma-70-like"/>
</dbReference>
<dbReference type="Gene3D" id="1.10.1740.10">
    <property type="match status" value="1"/>
</dbReference>
<proteinExistence type="inferred from homology"/>
<accession>A0A7C9BEM5</accession>
<dbReference type="GO" id="GO:0003677">
    <property type="term" value="F:DNA binding"/>
    <property type="evidence" value="ECO:0007669"/>
    <property type="project" value="InterPro"/>
</dbReference>
<keyword evidence="2" id="KW-0805">Transcription regulation</keyword>
<name>A0A7C9BEM5_9BACT</name>
<keyword evidence="3" id="KW-0731">Sigma factor</keyword>
<dbReference type="Pfam" id="PF04542">
    <property type="entry name" value="Sigma70_r2"/>
    <property type="match status" value="1"/>
</dbReference>